<gene>
    <name evidence="2" type="ORF">SAMN02746091_02447</name>
</gene>
<reference evidence="3" key="1">
    <citation type="submission" date="2016-11" db="EMBL/GenBank/DDBJ databases">
        <authorList>
            <person name="Varghese N."/>
            <person name="Submissions S."/>
        </authorList>
    </citation>
    <scope>NUCLEOTIDE SEQUENCE [LARGE SCALE GENOMIC DNA]</scope>
    <source>
        <strain evidence="3">DSM 10124</strain>
    </source>
</reference>
<dbReference type="AlphaFoldDB" id="A0A1M5BC58"/>
<evidence type="ECO:0000313" key="2">
    <source>
        <dbReference type="EMBL" id="SHF40113.1"/>
    </source>
</evidence>
<evidence type="ECO:0000256" key="1">
    <source>
        <dbReference type="SAM" id="MobiDB-lite"/>
    </source>
</evidence>
<organism evidence="2 3">
    <name type="scientific">Caloramator proteoclasticus DSM 10124</name>
    <dbReference type="NCBI Taxonomy" id="1121262"/>
    <lineage>
        <taxon>Bacteria</taxon>
        <taxon>Bacillati</taxon>
        <taxon>Bacillota</taxon>
        <taxon>Clostridia</taxon>
        <taxon>Eubacteriales</taxon>
        <taxon>Clostridiaceae</taxon>
        <taxon>Caloramator</taxon>
    </lineage>
</organism>
<feature type="region of interest" description="Disordered" evidence="1">
    <location>
        <begin position="27"/>
        <end position="47"/>
    </location>
</feature>
<protein>
    <submittedName>
        <fullName evidence="2">Uncharacterized protein</fullName>
    </submittedName>
</protein>
<keyword evidence="3" id="KW-1185">Reference proteome</keyword>
<proteinExistence type="predicted"/>
<dbReference type="Proteomes" id="UP000184423">
    <property type="component" value="Unassembled WGS sequence"/>
</dbReference>
<evidence type="ECO:0000313" key="3">
    <source>
        <dbReference type="Proteomes" id="UP000184423"/>
    </source>
</evidence>
<accession>A0A1M5BC58</accession>
<dbReference type="EMBL" id="FQVG01000068">
    <property type="protein sequence ID" value="SHF40113.1"/>
    <property type="molecule type" value="Genomic_DNA"/>
</dbReference>
<sequence length="47" mass="5609">MDNILINWIRIDNTTYQLKPLCSQNREETSCCNKGDDNIEYKQEDDK</sequence>
<name>A0A1M5BC58_9CLOT</name>
<dbReference type="RefSeq" id="WP_159431475.1">
    <property type="nucleotide sequence ID" value="NZ_FQVG01000068.1"/>
</dbReference>